<name>W4L295_ENTF1</name>
<feature type="transmembrane region" description="Helical" evidence="1">
    <location>
        <begin position="226"/>
        <end position="244"/>
    </location>
</feature>
<keyword evidence="1" id="KW-1133">Transmembrane helix</keyword>
<evidence type="ECO:0000313" key="2">
    <source>
        <dbReference type="EMBL" id="ETW92208.1"/>
    </source>
</evidence>
<evidence type="ECO:0000256" key="1">
    <source>
        <dbReference type="SAM" id="Phobius"/>
    </source>
</evidence>
<keyword evidence="3" id="KW-1185">Reference proteome</keyword>
<accession>W4L295</accession>
<dbReference type="Proteomes" id="UP000019141">
    <property type="component" value="Unassembled WGS sequence"/>
</dbReference>
<keyword evidence="1" id="KW-0812">Transmembrane</keyword>
<dbReference type="AlphaFoldDB" id="W4L295"/>
<dbReference type="EMBL" id="AZHW01001595">
    <property type="protein sequence ID" value="ETW92208.1"/>
    <property type="molecule type" value="Genomic_DNA"/>
</dbReference>
<keyword evidence="1" id="KW-0472">Membrane</keyword>
<comment type="caution">
    <text evidence="2">The sequence shown here is derived from an EMBL/GenBank/DDBJ whole genome shotgun (WGS) entry which is preliminary data.</text>
</comment>
<reference evidence="2 3" key="1">
    <citation type="journal article" date="2014" name="Nature">
        <title>An environmental bacterial taxon with a large and distinct metabolic repertoire.</title>
        <authorList>
            <person name="Wilson M.C."/>
            <person name="Mori T."/>
            <person name="Ruckert C."/>
            <person name="Uria A.R."/>
            <person name="Helf M.J."/>
            <person name="Takada K."/>
            <person name="Gernert C."/>
            <person name="Steffens U.A."/>
            <person name="Heycke N."/>
            <person name="Schmitt S."/>
            <person name="Rinke C."/>
            <person name="Helfrich E.J."/>
            <person name="Brachmann A.O."/>
            <person name="Gurgui C."/>
            <person name="Wakimoto T."/>
            <person name="Kracht M."/>
            <person name="Crusemann M."/>
            <person name="Hentschel U."/>
            <person name="Abe I."/>
            <person name="Matsunaga S."/>
            <person name="Kalinowski J."/>
            <person name="Takeyama H."/>
            <person name="Piel J."/>
        </authorList>
    </citation>
    <scope>NUCLEOTIDE SEQUENCE [LARGE SCALE GENOMIC DNA]</scope>
    <source>
        <strain evidence="3">TSY1</strain>
    </source>
</reference>
<gene>
    <name evidence="2" type="ORF">ETSY1_44670</name>
</gene>
<protein>
    <submittedName>
        <fullName evidence="2">Uncharacterized protein</fullName>
    </submittedName>
</protein>
<proteinExistence type="predicted"/>
<organism evidence="2 3">
    <name type="scientific">Entotheonella factor</name>
    <dbReference type="NCBI Taxonomy" id="1429438"/>
    <lineage>
        <taxon>Bacteria</taxon>
        <taxon>Pseudomonadati</taxon>
        <taxon>Nitrospinota/Tectimicrobiota group</taxon>
        <taxon>Candidatus Tectimicrobiota</taxon>
        <taxon>Candidatus Entotheonellia</taxon>
        <taxon>Candidatus Entotheonellales</taxon>
        <taxon>Candidatus Entotheonellaceae</taxon>
        <taxon>Candidatus Entotheonella</taxon>
    </lineage>
</organism>
<dbReference type="HOGENOM" id="CLU_1097049_0_0_7"/>
<sequence>MENSPAEWKEIPTSFYAIDVALQVLAEKLGRYVLTIEECKQEAEKLHMDDKSMMAALRYLHGINILFYYDDENALPGVVFVNGQVLLDKVTELVEKSHQLRENPSSGVAIGGEWEKFRNHAIVTRDQLKGFKKHYQEGIFSVDDLITLFTFKPILAPLGQDRFLIPAILPAEGTKRLIGFIESNHYLLFFFPHGIPFGVFCALNASVINHAGWSLLESQVDQSRSVATASLTLCLAVILGRSVWWTPLATTLL</sequence>
<evidence type="ECO:0000313" key="3">
    <source>
        <dbReference type="Proteomes" id="UP000019141"/>
    </source>
</evidence>
<feature type="transmembrane region" description="Helical" evidence="1">
    <location>
        <begin position="186"/>
        <end position="205"/>
    </location>
</feature>